<protein>
    <submittedName>
        <fullName evidence="2">Uncharacterized protein</fullName>
    </submittedName>
</protein>
<name>A0AAN9JXL8_CANGL</name>
<dbReference type="EMBL" id="JAYMYQ010000011">
    <property type="protein sequence ID" value="KAK7306818.1"/>
    <property type="molecule type" value="Genomic_DNA"/>
</dbReference>
<keyword evidence="3" id="KW-1185">Reference proteome</keyword>
<keyword evidence="1" id="KW-0472">Membrane</keyword>
<proteinExistence type="predicted"/>
<keyword evidence="1" id="KW-0812">Transmembrane</keyword>
<sequence length="168" mass="19261">MQATLWWLISQALASYECELEFVPARPLKMLKSSTTKSPSSLNTNHEISLANHGRVTFQYHNLDQLKHRNSSRILTHEASDEILTSTRDIFRPLKRPTHLLNLNSTTLHFFIPYAIGVAAGLCFLQSFSVLDCKDRHGFRRNEIYLSGPLPVSSNNVDQMLKEHERKI</sequence>
<accession>A0AAN9JXL8</accession>
<gene>
    <name evidence="2" type="ORF">VNO77_44777</name>
</gene>
<evidence type="ECO:0000313" key="2">
    <source>
        <dbReference type="EMBL" id="KAK7306818.1"/>
    </source>
</evidence>
<dbReference type="Proteomes" id="UP001367508">
    <property type="component" value="Unassembled WGS sequence"/>
</dbReference>
<reference evidence="2 3" key="1">
    <citation type="submission" date="2024-01" db="EMBL/GenBank/DDBJ databases">
        <title>The genomes of 5 underutilized Papilionoideae crops provide insights into root nodulation and disease resistanc.</title>
        <authorList>
            <person name="Jiang F."/>
        </authorList>
    </citation>
    <scope>NUCLEOTIDE SEQUENCE [LARGE SCALE GENOMIC DNA]</scope>
    <source>
        <strain evidence="2">LVBAO_FW01</strain>
        <tissue evidence="2">Leaves</tissue>
    </source>
</reference>
<evidence type="ECO:0000313" key="3">
    <source>
        <dbReference type="Proteomes" id="UP001367508"/>
    </source>
</evidence>
<feature type="transmembrane region" description="Helical" evidence="1">
    <location>
        <begin position="111"/>
        <end position="131"/>
    </location>
</feature>
<comment type="caution">
    <text evidence="2">The sequence shown here is derived from an EMBL/GenBank/DDBJ whole genome shotgun (WGS) entry which is preliminary data.</text>
</comment>
<dbReference type="AlphaFoldDB" id="A0AAN9JXL8"/>
<keyword evidence="1" id="KW-1133">Transmembrane helix</keyword>
<evidence type="ECO:0000256" key="1">
    <source>
        <dbReference type="SAM" id="Phobius"/>
    </source>
</evidence>
<organism evidence="2 3">
    <name type="scientific">Canavalia gladiata</name>
    <name type="common">Sword bean</name>
    <name type="synonym">Dolichos gladiatus</name>
    <dbReference type="NCBI Taxonomy" id="3824"/>
    <lineage>
        <taxon>Eukaryota</taxon>
        <taxon>Viridiplantae</taxon>
        <taxon>Streptophyta</taxon>
        <taxon>Embryophyta</taxon>
        <taxon>Tracheophyta</taxon>
        <taxon>Spermatophyta</taxon>
        <taxon>Magnoliopsida</taxon>
        <taxon>eudicotyledons</taxon>
        <taxon>Gunneridae</taxon>
        <taxon>Pentapetalae</taxon>
        <taxon>rosids</taxon>
        <taxon>fabids</taxon>
        <taxon>Fabales</taxon>
        <taxon>Fabaceae</taxon>
        <taxon>Papilionoideae</taxon>
        <taxon>50 kb inversion clade</taxon>
        <taxon>NPAAA clade</taxon>
        <taxon>indigoferoid/millettioid clade</taxon>
        <taxon>Phaseoleae</taxon>
        <taxon>Canavalia</taxon>
    </lineage>
</organism>